<dbReference type="EMBL" id="CP043839">
    <property type="protein sequence ID" value="WOF11048.1"/>
    <property type="molecule type" value="Genomic_DNA"/>
</dbReference>
<reference evidence="2 4" key="2">
    <citation type="submission" date="2020-03" db="EMBL/GenBank/DDBJ databases">
        <title>Genomic Encyclopedia of Type Strains, Phase IV (KMG-IV): sequencing the most valuable type-strain genomes for metagenomic binning, comparative biology and taxonomic classification.</title>
        <authorList>
            <person name="Goeker M."/>
        </authorList>
    </citation>
    <scope>NUCLEOTIDE SEQUENCE [LARGE SCALE GENOMIC DNA]</scope>
    <source>
        <strain evidence="2 4">DSM 105722</strain>
    </source>
</reference>
<dbReference type="AlphaFoldDB" id="A0A7X5YC85"/>
<evidence type="ECO:0000313" key="3">
    <source>
        <dbReference type="EMBL" id="WOF11048.1"/>
    </source>
</evidence>
<dbReference type="EMBL" id="JAATLI010000007">
    <property type="protein sequence ID" value="NJC18380.1"/>
    <property type="molecule type" value="Genomic_DNA"/>
</dbReference>
<dbReference type="RefSeq" id="WP_118302211.1">
    <property type="nucleotide sequence ID" value="NZ_BMPA01000007.1"/>
</dbReference>
<gene>
    <name evidence="3" type="ORF">F1644_01600</name>
    <name evidence="2" type="ORF">GGR15_002007</name>
</gene>
<protein>
    <recommendedName>
        <fullName evidence="1">CD-NTase associated protein 4-like DNA endonuclease domain-containing protein</fullName>
    </recommendedName>
</protein>
<keyword evidence="5" id="KW-1185">Reference proteome</keyword>
<feature type="domain" description="CD-NTase associated protein 4-like DNA endonuclease" evidence="1">
    <location>
        <begin position="11"/>
        <end position="215"/>
    </location>
</feature>
<proteinExistence type="predicted"/>
<evidence type="ECO:0000313" key="2">
    <source>
        <dbReference type="EMBL" id="NJC18380.1"/>
    </source>
</evidence>
<dbReference type="Proteomes" id="UP000576368">
    <property type="component" value="Unassembled WGS sequence"/>
</dbReference>
<accession>A0A7X5YC85</accession>
<dbReference type="Proteomes" id="UP001302374">
    <property type="component" value="Chromosome"/>
</dbReference>
<dbReference type="Pfam" id="PF14130">
    <property type="entry name" value="Cap4_nuclease"/>
    <property type="match status" value="1"/>
</dbReference>
<dbReference type="GO" id="GO:0004518">
    <property type="term" value="F:nuclease activity"/>
    <property type="evidence" value="ECO:0007669"/>
    <property type="project" value="InterPro"/>
</dbReference>
<evidence type="ECO:0000259" key="1">
    <source>
        <dbReference type="Pfam" id="PF14130"/>
    </source>
</evidence>
<evidence type="ECO:0000313" key="4">
    <source>
        <dbReference type="Proteomes" id="UP000576368"/>
    </source>
</evidence>
<evidence type="ECO:0000313" key="5">
    <source>
        <dbReference type="Proteomes" id="UP001302374"/>
    </source>
</evidence>
<organism evidence="2 4">
    <name type="scientific">Butyricimonas paravirosa</name>
    <dbReference type="NCBI Taxonomy" id="1472417"/>
    <lineage>
        <taxon>Bacteria</taxon>
        <taxon>Pseudomonadati</taxon>
        <taxon>Bacteroidota</taxon>
        <taxon>Bacteroidia</taxon>
        <taxon>Bacteroidales</taxon>
        <taxon>Odoribacteraceae</taxon>
        <taxon>Butyricimonas</taxon>
    </lineage>
</organism>
<reference evidence="3 5" key="1">
    <citation type="submission" date="2019-09" db="EMBL/GenBank/DDBJ databases">
        <title>Butyricimonas paravirosa DSM 105722 (=214-4 = JCM 18677 = CCUG 65563).</title>
        <authorList>
            <person name="Le Roy T."/>
            <person name="Cani P.D."/>
        </authorList>
    </citation>
    <scope>NUCLEOTIDE SEQUENCE [LARGE SCALE GENOMIC DNA]</scope>
    <source>
        <strain evidence="3 5">DSM 105722</strain>
    </source>
</reference>
<sequence>MAKKMNRATNAGVNAITGFALQRNTALYLILNDYESKYKDANYFVCLEHHDDCLICFLDNNNHIETINAYQSKKKSPNKWILNNELLEILEKILCTGKALVDDISYQKSKDYSHSLFFVTNQTIELKKSSDSVIVKEDNTCVNYNDLPNTIKDYIKKSITDSDLHNHLEQLNVLGIDLSRTAINQEDQLVGKIERIFGNKIESARAALNLILELFQKIESTYNNGNVASLLDESKRVSSVEINNAFKIITTKSKCFKYWREQKSQICRALKIPIKERELFKFHFESAFDYFKLDTSTEHLIVKKFVTENINSIEDVYDEIEMIDRLIDLFIRSKTTSLSNTQLKAVFFAAYFEVYDSLKMI</sequence>
<name>A0A7X5YC85_9BACT</name>
<dbReference type="InterPro" id="IPR025382">
    <property type="entry name" value="Cap4-like_endonuclease_dom"/>
</dbReference>
<dbReference type="GeneID" id="86889958"/>